<proteinExistence type="predicted"/>
<feature type="region of interest" description="Disordered" evidence="1">
    <location>
        <begin position="233"/>
        <end position="266"/>
    </location>
</feature>
<keyword evidence="3" id="KW-1185">Reference proteome</keyword>
<reference evidence="2" key="1">
    <citation type="submission" date="2023-10" db="EMBL/GenBank/DDBJ databases">
        <authorList>
            <person name="Chen Y."/>
            <person name="Shah S."/>
            <person name="Dougan E. K."/>
            <person name="Thang M."/>
            <person name="Chan C."/>
        </authorList>
    </citation>
    <scope>NUCLEOTIDE SEQUENCE [LARGE SCALE GENOMIC DNA]</scope>
</reference>
<name>A0ABN9Y5Z3_9DINO</name>
<gene>
    <name evidence="2" type="ORF">PCOR1329_LOCUS81893</name>
</gene>
<dbReference type="Proteomes" id="UP001189429">
    <property type="component" value="Unassembled WGS sequence"/>
</dbReference>
<evidence type="ECO:0000256" key="1">
    <source>
        <dbReference type="SAM" id="MobiDB-lite"/>
    </source>
</evidence>
<evidence type="ECO:0000313" key="2">
    <source>
        <dbReference type="EMBL" id="CAK0906634.1"/>
    </source>
</evidence>
<sequence>MSSGSAAASLPGTFGLDEYGLAESDTAAGPNKMTCFVCEEEELCTKEWRGAMLGQRCWNAVRAHRLQLKGNAKALKESADLVKSDPDQFRAQVKPYIPTDTTSRRIARDETQKQLVAQQTTDRSVESKREGKKTEFYSKRHFKSYRAFWDKVESDDASEEFDAMQDADPHFDSDGEAVQPLKARKYTREESGRDTSTGKVTQRVLEDEGGHNEPARSPSANLRQLMGLGDLPSGHLEKIPRGGSPLRSLAAKRDRMDDDSASVKTKAPRKDIKSKIEEGNEEALFLVAKEEISESCVNLLKRHTGAKSMAHKLEALVKKHSQNSDAPNCTQILADYATHVHEVMDIKGPALKDLKADGVDGLKDRLAAVTQALNDFEEQAKKKTTTFCVMDSTARKAQRTEYLAVRHQKGKVANALTAGGYHMKHAKVIGSLVYESSGTPLTAEETGVLFKIVNVNPAELIPSEVCAWAMTESKGLKVRSAIMGKCGLALDEKVKVLDKQMETTRWTGALTRLTSDLTTVDFQLPESSGELFMEGNHPSIVTLRRDACRRGPAAFNMSGAGCYVMALSEPIIFMVYKIEELLARGIVISNLPGLACDQTYPCAYTGGPRFLQSEAGAEFMNSTACAVFTLPKKAMAWIPWGFLYTAVYYNGAPANDKEAPKWAHFLSVTVLAKGLAQQISKQVFAAVNKDLDDHYKTESAQVWKDRASVWAAFSKHVLDV</sequence>
<evidence type="ECO:0000313" key="3">
    <source>
        <dbReference type="Proteomes" id="UP001189429"/>
    </source>
</evidence>
<dbReference type="EMBL" id="CAUYUJ010021726">
    <property type="protein sequence ID" value="CAK0906634.1"/>
    <property type="molecule type" value="Genomic_DNA"/>
</dbReference>
<feature type="compositionally biased region" description="Basic and acidic residues" evidence="1">
    <location>
        <begin position="123"/>
        <end position="133"/>
    </location>
</feature>
<protein>
    <submittedName>
        <fullName evidence="2">Uncharacterized protein</fullName>
    </submittedName>
</protein>
<organism evidence="2 3">
    <name type="scientific">Prorocentrum cordatum</name>
    <dbReference type="NCBI Taxonomy" id="2364126"/>
    <lineage>
        <taxon>Eukaryota</taxon>
        <taxon>Sar</taxon>
        <taxon>Alveolata</taxon>
        <taxon>Dinophyceae</taxon>
        <taxon>Prorocentrales</taxon>
        <taxon>Prorocentraceae</taxon>
        <taxon>Prorocentrum</taxon>
    </lineage>
</organism>
<accession>A0ABN9Y5Z3</accession>
<feature type="compositionally biased region" description="Polar residues" evidence="1">
    <location>
        <begin position="113"/>
        <end position="122"/>
    </location>
</feature>
<comment type="caution">
    <text evidence="2">The sequence shown here is derived from an EMBL/GenBank/DDBJ whole genome shotgun (WGS) entry which is preliminary data.</text>
</comment>
<feature type="region of interest" description="Disordered" evidence="1">
    <location>
        <begin position="107"/>
        <end position="133"/>
    </location>
</feature>
<feature type="compositionally biased region" description="Basic and acidic residues" evidence="1">
    <location>
        <begin position="204"/>
        <end position="214"/>
    </location>
</feature>
<feature type="region of interest" description="Disordered" evidence="1">
    <location>
        <begin position="166"/>
        <end position="220"/>
    </location>
</feature>